<dbReference type="InterPro" id="IPR000182">
    <property type="entry name" value="GNAT_dom"/>
</dbReference>
<dbReference type="CDD" id="cd04301">
    <property type="entry name" value="NAT_SF"/>
    <property type="match status" value="1"/>
</dbReference>
<keyword evidence="2" id="KW-0012">Acyltransferase</keyword>
<dbReference type="InterPro" id="IPR050680">
    <property type="entry name" value="YpeA/RimI_acetyltransf"/>
</dbReference>
<accession>A0A4R1LZ43</accession>
<dbReference type="AlphaFoldDB" id="A0A4R1LZ43"/>
<reference evidence="4 5" key="1">
    <citation type="submission" date="2019-03" db="EMBL/GenBank/DDBJ databases">
        <title>Genomic Encyclopedia of Archaeal and Bacterial Type Strains, Phase II (KMG-II): from individual species to whole genera.</title>
        <authorList>
            <person name="Goeker M."/>
        </authorList>
    </citation>
    <scope>NUCLEOTIDE SEQUENCE [LARGE SCALE GENOMIC DNA]</scope>
    <source>
        <strain evidence="4 5">DSM 22554</strain>
    </source>
</reference>
<dbReference type="SUPFAM" id="SSF55729">
    <property type="entry name" value="Acyl-CoA N-acyltransferases (Nat)"/>
    <property type="match status" value="1"/>
</dbReference>
<dbReference type="Proteomes" id="UP000294616">
    <property type="component" value="Unassembled WGS sequence"/>
</dbReference>
<evidence type="ECO:0000313" key="5">
    <source>
        <dbReference type="Proteomes" id="UP000294616"/>
    </source>
</evidence>
<dbReference type="InterPro" id="IPR016181">
    <property type="entry name" value="Acyl_CoA_acyltransferase"/>
</dbReference>
<name>A0A4R1LZ43_9SPHI</name>
<dbReference type="OrthoDB" id="5419426at2"/>
<gene>
    <name evidence="4" type="ORF">C8N28_0132</name>
</gene>
<evidence type="ECO:0000259" key="3">
    <source>
        <dbReference type="PROSITE" id="PS51186"/>
    </source>
</evidence>
<organism evidence="4 5">
    <name type="scientific">Albibacterium bauzanense</name>
    <dbReference type="NCBI Taxonomy" id="653929"/>
    <lineage>
        <taxon>Bacteria</taxon>
        <taxon>Pseudomonadati</taxon>
        <taxon>Bacteroidota</taxon>
        <taxon>Sphingobacteriia</taxon>
        <taxon>Sphingobacteriales</taxon>
        <taxon>Sphingobacteriaceae</taxon>
        <taxon>Albibacterium</taxon>
    </lineage>
</organism>
<evidence type="ECO:0000256" key="2">
    <source>
        <dbReference type="ARBA" id="ARBA00023315"/>
    </source>
</evidence>
<keyword evidence="5" id="KW-1185">Reference proteome</keyword>
<protein>
    <submittedName>
        <fullName evidence="4">Acetyltransferase (GNAT) family protein</fullName>
    </submittedName>
</protein>
<dbReference type="GO" id="GO:0016747">
    <property type="term" value="F:acyltransferase activity, transferring groups other than amino-acyl groups"/>
    <property type="evidence" value="ECO:0007669"/>
    <property type="project" value="InterPro"/>
</dbReference>
<dbReference type="Pfam" id="PF13508">
    <property type="entry name" value="Acetyltransf_7"/>
    <property type="match status" value="1"/>
</dbReference>
<dbReference type="RefSeq" id="WP_132220525.1">
    <property type="nucleotide sequence ID" value="NZ_SMGO01000001.1"/>
</dbReference>
<dbReference type="EMBL" id="SMGO01000001">
    <property type="protein sequence ID" value="TCK84838.1"/>
    <property type="molecule type" value="Genomic_DNA"/>
</dbReference>
<sequence length="149" mass="16833">MIEIKEFNKNNQLPTSEKLKISSFLYQHLDEYGDPQAAIEKAIDYALGKNDSLGGHVFIAEEQNELIGAVVINKTGMNDYIPANILVYIATHKNFRGKGIGKNIMKKVIENVEGDIALHVEPNNPAKKLYEKLGFTNKYLEMRLIKEVI</sequence>
<dbReference type="PANTHER" id="PTHR43420:SF44">
    <property type="entry name" value="ACETYLTRANSFERASE YPEA"/>
    <property type="match status" value="1"/>
</dbReference>
<feature type="domain" description="N-acetyltransferase" evidence="3">
    <location>
        <begin position="2"/>
        <end position="149"/>
    </location>
</feature>
<comment type="caution">
    <text evidence="4">The sequence shown here is derived from an EMBL/GenBank/DDBJ whole genome shotgun (WGS) entry which is preliminary data.</text>
</comment>
<evidence type="ECO:0000313" key="4">
    <source>
        <dbReference type="EMBL" id="TCK84838.1"/>
    </source>
</evidence>
<dbReference type="PANTHER" id="PTHR43420">
    <property type="entry name" value="ACETYLTRANSFERASE"/>
    <property type="match status" value="1"/>
</dbReference>
<keyword evidence="1 4" id="KW-0808">Transferase</keyword>
<dbReference type="PROSITE" id="PS51186">
    <property type="entry name" value="GNAT"/>
    <property type="match status" value="1"/>
</dbReference>
<dbReference type="Gene3D" id="3.40.630.30">
    <property type="match status" value="1"/>
</dbReference>
<proteinExistence type="predicted"/>
<evidence type="ECO:0000256" key="1">
    <source>
        <dbReference type="ARBA" id="ARBA00022679"/>
    </source>
</evidence>